<reference evidence="1" key="1">
    <citation type="submission" date="2020-02" db="EMBL/GenBank/DDBJ databases">
        <authorList>
            <person name="Meier V. D."/>
        </authorList>
    </citation>
    <scope>NUCLEOTIDE SEQUENCE</scope>
    <source>
        <strain evidence="1">AVDCRST_MAG27</strain>
    </source>
</reference>
<dbReference type="AlphaFoldDB" id="A0A6J4JRN6"/>
<dbReference type="EMBL" id="CADCTD010000178">
    <property type="protein sequence ID" value="CAA9285768.1"/>
    <property type="molecule type" value="Genomic_DNA"/>
</dbReference>
<evidence type="ECO:0000313" key="1">
    <source>
        <dbReference type="EMBL" id="CAA9285768.1"/>
    </source>
</evidence>
<organism evidence="1">
    <name type="scientific">uncultured Craurococcus sp</name>
    <dbReference type="NCBI Taxonomy" id="1135998"/>
    <lineage>
        <taxon>Bacteria</taxon>
        <taxon>Pseudomonadati</taxon>
        <taxon>Pseudomonadota</taxon>
        <taxon>Alphaproteobacteria</taxon>
        <taxon>Acetobacterales</taxon>
        <taxon>Acetobacteraceae</taxon>
        <taxon>Craurococcus</taxon>
        <taxon>environmental samples</taxon>
    </lineage>
</organism>
<gene>
    <name evidence="1" type="ORF">AVDCRST_MAG27-4465</name>
</gene>
<sequence length="60" mass="6113">MQVAGIGCVVYAASLADSARALAAVPLRREVGAPIGQGRIPARQALVADAVAVLERWAEG</sequence>
<name>A0A6J4JRN6_9PROT</name>
<proteinExistence type="predicted"/>
<accession>A0A6J4JRN6</accession>
<protein>
    <submittedName>
        <fullName evidence="1">Uncharacterized protein</fullName>
    </submittedName>
</protein>